<reference evidence="3" key="1">
    <citation type="journal article" date="2019" name="Int. J. Syst. Evol. Microbiol.">
        <title>The Global Catalogue of Microorganisms (GCM) 10K type strain sequencing project: providing services to taxonomists for standard genome sequencing and annotation.</title>
        <authorList>
            <consortium name="The Broad Institute Genomics Platform"/>
            <consortium name="The Broad Institute Genome Sequencing Center for Infectious Disease"/>
            <person name="Wu L."/>
            <person name="Ma J."/>
        </authorList>
    </citation>
    <scope>NUCLEOTIDE SEQUENCE [LARGE SCALE GENOMIC DNA]</scope>
    <source>
        <strain evidence="3">CCM 7044</strain>
    </source>
</reference>
<dbReference type="Proteomes" id="UP001597479">
    <property type="component" value="Unassembled WGS sequence"/>
</dbReference>
<feature type="region of interest" description="Disordered" evidence="1">
    <location>
        <begin position="46"/>
        <end position="66"/>
    </location>
</feature>
<evidence type="ECO:0000313" key="3">
    <source>
        <dbReference type="Proteomes" id="UP001597479"/>
    </source>
</evidence>
<comment type="caution">
    <text evidence="2">The sequence shown here is derived from an EMBL/GenBank/DDBJ whole genome shotgun (WGS) entry which is preliminary data.</text>
</comment>
<keyword evidence="3" id="KW-1185">Reference proteome</keyword>
<dbReference type="RefSeq" id="WP_377180323.1">
    <property type="nucleotide sequence ID" value="NZ_JBHUOG010000001.1"/>
</dbReference>
<accession>A0ABW5VLT2</accession>
<gene>
    <name evidence="2" type="ORF">ACFS27_03325</name>
</gene>
<proteinExistence type="predicted"/>
<sequence length="284" mass="31123">MSRRRSRAVAPSVAPAHDALGGLAASSARADLCWLARHQRDVAAREAGTGRALTGMPVHQSTEPRLPGQLDGPDLSGEIARHLDQLVRELLDVGWQADAQTEAGRWLQAAQVVDKVIDTDMDAMAWWDTASGLRARAERVLGPDARGRWLGPCAVPECDGDVRLGDDQTAAVCPQCGVFVTREQQEDYLADAMAERLMSVSELATALTQVVGRVVEYDTVRTWTRTRNAPRGRRLPARLHERHDDGSPWRGIPWPTPDTGLYRFADALTLVARRETRVQLGVAA</sequence>
<organism evidence="2 3">
    <name type="scientific">Promicromonospora vindobonensis</name>
    <dbReference type="NCBI Taxonomy" id="195748"/>
    <lineage>
        <taxon>Bacteria</taxon>
        <taxon>Bacillati</taxon>
        <taxon>Actinomycetota</taxon>
        <taxon>Actinomycetes</taxon>
        <taxon>Micrococcales</taxon>
        <taxon>Promicromonosporaceae</taxon>
        <taxon>Promicromonospora</taxon>
    </lineage>
</organism>
<name>A0ABW5VLT2_9MICO</name>
<protein>
    <recommendedName>
        <fullName evidence="4">TFIIB-like protein</fullName>
    </recommendedName>
</protein>
<evidence type="ECO:0000256" key="1">
    <source>
        <dbReference type="SAM" id="MobiDB-lite"/>
    </source>
</evidence>
<evidence type="ECO:0008006" key="4">
    <source>
        <dbReference type="Google" id="ProtNLM"/>
    </source>
</evidence>
<evidence type="ECO:0000313" key="2">
    <source>
        <dbReference type="EMBL" id="MFD2792572.1"/>
    </source>
</evidence>
<dbReference type="EMBL" id="JBHUOG010000001">
    <property type="protein sequence ID" value="MFD2792572.1"/>
    <property type="molecule type" value="Genomic_DNA"/>
</dbReference>